<dbReference type="GO" id="GO:0005886">
    <property type="term" value="C:plasma membrane"/>
    <property type="evidence" value="ECO:0007669"/>
    <property type="project" value="UniProtKB-SubCell"/>
</dbReference>
<comment type="subcellular location">
    <subcellularLocation>
        <location evidence="1">Cell membrane</location>
        <topology evidence="1">Single-pass membrane protein</topology>
    </subcellularLocation>
</comment>
<name>A0AAW7XE89_9GAMM</name>
<protein>
    <submittedName>
        <fullName evidence="8">PspC domain-containing protein</fullName>
    </submittedName>
</protein>
<evidence type="ECO:0000259" key="7">
    <source>
        <dbReference type="Pfam" id="PF04024"/>
    </source>
</evidence>
<evidence type="ECO:0000313" key="8">
    <source>
        <dbReference type="EMBL" id="MDO6452492.1"/>
    </source>
</evidence>
<dbReference type="RefSeq" id="WP_075172633.1">
    <property type="nucleotide sequence ID" value="NZ_CAXPFL010000006.1"/>
</dbReference>
<dbReference type="InterPro" id="IPR052027">
    <property type="entry name" value="PspC"/>
</dbReference>
<accession>A0AAW7XE89</accession>
<evidence type="ECO:0000256" key="5">
    <source>
        <dbReference type="ARBA" id="ARBA00023136"/>
    </source>
</evidence>
<evidence type="ECO:0000256" key="1">
    <source>
        <dbReference type="ARBA" id="ARBA00004162"/>
    </source>
</evidence>
<evidence type="ECO:0000256" key="2">
    <source>
        <dbReference type="ARBA" id="ARBA00022475"/>
    </source>
</evidence>
<feature type="transmembrane region" description="Helical" evidence="6">
    <location>
        <begin position="42"/>
        <end position="67"/>
    </location>
</feature>
<evidence type="ECO:0000256" key="3">
    <source>
        <dbReference type="ARBA" id="ARBA00022692"/>
    </source>
</evidence>
<gene>
    <name evidence="8" type="ORF">Q4490_02840</name>
</gene>
<keyword evidence="3 6" id="KW-0812">Transmembrane</keyword>
<evidence type="ECO:0000313" key="9">
    <source>
        <dbReference type="Proteomes" id="UP001169862"/>
    </source>
</evidence>
<dbReference type="Pfam" id="PF04024">
    <property type="entry name" value="PspC"/>
    <property type="match status" value="1"/>
</dbReference>
<dbReference type="AlphaFoldDB" id="A0AAW7XE89"/>
<feature type="domain" description="Phage shock protein PspC N-terminal" evidence="7">
    <location>
        <begin position="13"/>
        <end position="66"/>
    </location>
</feature>
<dbReference type="Proteomes" id="UP001169862">
    <property type="component" value="Unassembled WGS sequence"/>
</dbReference>
<reference evidence="8" key="1">
    <citation type="submission" date="2023-07" db="EMBL/GenBank/DDBJ databases">
        <title>Genome content predicts the carbon catabolic preferences of heterotrophic bacteria.</title>
        <authorList>
            <person name="Gralka M."/>
        </authorList>
    </citation>
    <scope>NUCLEOTIDE SEQUENCE</scope>
    <source>
        <strain evidence="8">I2M16</strain>
    </source>
</reference>
<evidence type="ECO:0000256" key="6">
    <source>
        <dbReference type="SAM" id="Phobius"/>
    </source>
</evidence>
<keyword evidence="4 6" id="KW-1133">Transmembrane helix</keyword>
<evidence type="ECO:0000256" key="4">
    <source>
        <dbReference type="ARBA" id="ARBA00022989"/>
    </source>
</evidence>
<keyword evidence="2" id="KW-1003">Cell membrane</keyword>
<keyword evidence="5 6" id="KW-0472">Membrane</keyword>
<organism evidence="8 9">
    <name type="scientific">Neptunomonas phycophila</name>
    <dbReference type="NCBI Taxonomy" id="1572645"/>
    <lineage>
        <taxon>Bacteria</taxon>
        <taxon>Pseudomonadati</taxon>
        <taxon>Pseudomonadota</taxon>
        <taxon>Gammaproteobacteria</taxon>
        <taxon>Oceanospirillales</taxon>
        <taxon>Oceanospirillaceae</taxon>
        <taxon>Neptunomonas</taxon>
    </lineage>
</organism>
<dbReference type="PANTHER" id="PTHR33885">
    <property type="entry name" value="PHAGE SHOCK PROTEIN C"/>
    <property type="match status" value="1"/>
</dbReference>
<comment type="caution">
    <text evidence="8">The sequence shown here is derived from an EMBL/GenBank/DDBJ whole genome shotgun (WGS) entry which is preliminary data.</text>
</comment>
<proteinExistence type="predicted"/>
<dbReference type="InterPro" id="IPR007168">
    <property type="entry name" value="Phageshock_PspC_N"/>
</dbReference>
<sequence length="147" mass="17054">MFDAKNRGWDIDLFRSRRSRWIAGVCGGLAENMNWSPTGLRIIAILLFMFTGSFAFLAYIAAWFLIASRSEAPYAGRTYNHETPPKNPNGPQNIKQKVFSHKEAATSRIYEIRDRLSSIDQRIRAMETHVTSKKYQFDRELHRTQKP</sequence>
<dbReference type="PANTHER" id="PTHR33885:SF3">
    <property type="entry name" value="PHAGE SHOCK PROTEIN C"/>
    <property type="match status" value="1"/>
</dbReference>
<dbReference type="EMBL" id="JAUOPG010000002">
    <property type="protein sequence ID" value="MDO6452492.1"/>
    <property type="molecule type" value="Genomic_DNA"/>
</dbReference>